<feature type="non-terminal residue" evidence="1">
    <location>
        <position position="195"/>
    </location>
</feature>
<organism evidence="1 2">
    <name type="scientific">Gigaspora margarita</name>
    <dbReference type="NCBI Taxonomy" id="4874"/>
    <lineage>
        <taxon>Eukaryota</taxon>
        <taxon>Fungi</taxon>
        <taxon>Fungi incertae sedis</taxon>
        <taxon>Mucoromycota</taxon>
        <taxon>Glomeromycotina</taxon>
        <taxon>Glomeromycetes</taxon>
        <taxon>Diversisporales</taxon>
        <taxon>Gigasporaceae</taxon>
        <taxon>Gigaspora</taxon>
    </lineage>
</organism>
<evidence type="ECO:0000313" key="1">
    <source>
        <dbReference type="EMBL" id="CAG8818302.1"/>
    </source>
</evidence>
<protein>
    <submittedName>
        <fullName evidence="1">41966_t:CDS:1</fullName>
    </submittedName>
</protein>
<evidence type="ECO:0000313" key="2">
    <source>
        <dbReference type="Proteomes" id="UP000789901"/>
    </source>
</evidence>
<gene>
    <name evidence="1" type="ORF">GMARGA_LOCUS27025</name>
</gene>
<reference evidence="1 2" key="1">
    <citation type="submission" date="2021-06" db="EMBL/GenBank/DDBJ databases">
        <authorList>
            <person name="Kallberg Y."/>
            <person name="Tangrot J."/>
            <person name="Rosling A."/>
        </authorList>
    </citation>
    <scope>NUCLEOTIDE SEQUENCE [LARGE SCALE GENOMIC DNA]</scope>
    <source>
        <strain evidence="1 2">120-4 pot B 10/14</strain>
    </source>
</reference>
<dbReference type="Proteomes" id="UP000789901">
    <property type="component" value="Unassembled WGS sequence"/>
</dbReference>
<comment type="caution">
    <text evidence="1">The sequence shown here is derived from an EMBL/GenBank/DDBJ whole genome shotgun (WGS) entry which is preliminary data.</text>
</comment>
<name>A0ABN7W6D4_GIGMA</name>
<proteinExistence type="predicted"/>
<sequence length="195" mass="22854">MFCRFCSQERNLTIPFFLISVFLEDLDNLDNQQFKNFLYNALLCANKKEGFTEHNKRLLGIVASSLEDMVPPISNEDIYRIKNLVDQGELFNENETKGDLNNLGKLREKSLDIEKQNLYRRKDDYSDNNGSSSRIIIHFLRIQQNRDDQILKSLVELKKEVDTLKVFEKKTSDTLAKQENETKSIKNQVNQLETR</sequence>
<dbReference type="EMBL" id="CAJVQB010032426">
    <property type="protein sequence ID" value="CAG8818302.1"/>
    <property type="molecule type" value="Genomic_DNA"/>
</dbReference>
<keyword evidence="2" id="KW-1185">Reference proteome</keyword>
<accession>A0ABN7W6D4</accession>